<dbReference type="RefSeq" id="WP_141613601.1">
    <property type="nucleotide sequence ID" value="NZ_CP041253.1"/>
</dbReference>
<dbReference type="OrthoDB" id="1091634at2"/>
<dbReference type="EMBL" id="CP041253">
    <property type="protein sequence ID" value="QDH78345.1"/>
    <property type="molecule type" value="Genomic_DNA"/>
</dbReference>
<accession>A0A514CES2</accession>
<gene>
    <name evidence="1" type="ORF">FKX85_04540</name>
</gene>
<evidence type="ECO:0000313" key="1">
    <source>
        <dbReference type="EMBL" id="QDH78345.1"/>
    </source>
</evidence>
<keyword evidence="2" id="KW-1185">Reference proteome</keyword>
<name>A0A514CES2_9BACT</name>
<reference evidence="1 2" key="1">
    <citation type="submission" date="2019-06" db="EMBL/GenBank/DDBJ databases">
        <title>Echinicola alkalisoli sp. nov. isolated from saline soil.</title>
        <authorList>
            <person name="Sun J.-Q."/>
            <person name="Xu L."/>
        </authorList>
    </citation>
    <scope>NUCLEOTIDE SEQUENCE [LARGE SCALE GENOMIC DNA]</scope>
    <source>
        <strain evidence="1 2">LN3S3</strain>
    </source>
</reference>
<dbReference type="InterPro" id="IPR036514">
    <property type="entry name" value="SGNH_hydro_sf"/>
</dbReference>
<dbReference type="Proteomes" id="UP000316614">
    <property type="component" value="Chromosome"/>
</dbReference>
<evidence type="ECO:0008006" key="3">
    <source>
        <dbReference type="Google" id="ProtNLM"/>
    </source>
</evidence>
<organism evidence="1 2">
    <name type="scientific">Echinicola soli</name>
    <dbReference type="NCBI Taxonomy" id="2591634"/>
    <lineage>
        <taxon>Bacteria</taxon>
        <taxon>Pseudomonadati</taxon>
        <taxon>Bacteroidota</taxon>
        <taxon>Cytophagia</taxon>
        <taxon>Cytophagales</taxon>
        <taxon>Cyclobacteriaceae</taxon>
        <taxon>Echinicola</taxon>
    </lineage>
</organism>
<dbReference type="SUPFAM" id="SSF52266">
    <property type="entry name" value="SGNH hydrolase"/>
    <property type="match status" value="1"/>
</dbReference>
<protein>
    <recommendedName>
        <fullName evidence="3">SGNH/GDSL hydrolase family protein</fullName>
    </recommendedName>
</protein>
<dbReference type="Gene3D" id="3.40.50.1110">
    <property type="entry name" value="SGNH hydrolase"/>
    <property type="match status" value="1"/>
</dbReference>
<evidence type="ECO:0000313" key="2">
    <source>
        <dbReference type="Proteomes" id="UP000316614"/>
    </source>
</evidence>
<proteinExistence type="predicted"/>
<dbReference type="KEGG" id="echi:FKX85_04540"/>
<sequence length="97" mass="11081">MEDHNFGKALISFVDYLKKSQESKVVVTTTFWANPVMNEQIRWAAAKEKWTVIDITYLSEDEVNMALGEYEHEGVARHPGDTGMLEIARLIREGLPL</sequence>
<dbReference type="GO" id="GO:0016788">
    <property type="term" value="F:hydrolase activity, acting on ester bonds"/>
    <property type="evidence" value="ECO:0007669"/>
    <property type="project" value="UniProtKB-ARBA"/>
</dbReference>
<dbReference type="AlphaFoldDB" id="A0A514CES2"/>